<feature type="active site" description="Charge relay system" evidence="10">
    <location>
        <position position="134"/>
    </location>
</feature>
<dbReference type="PANTHER" id="PTHR43806:SF11">
    <property type="entry name" value="CEREVISIN-RELATED"/>
    <property type="match status" value="1"/>
</dbReference>
<dbReference type="GO" id="GO:0008233">
    <property type="term" value="F:peptidase activity"/>
    <property type="evidence" value="ECO:0007669"/>
    <property type="project" value="UniProtKB-KW"/>
</dbReference>
<evidence type="ECO:0000256" key="4">
    <source>
        <dbReference type="ARBA" id="ARBA00022670"/>
    </source>
</evidence>
<dbReference type="PROSITE" id="PS00136">
    <property type="entry name" value="SUBTILASE_ASP"/>
    <property type="match status" value="1"/>
</dbReference>
<dbReference type="InterPro" id="IPR050131">
    <property type="entry name" value="Peptidase_S8_subtilisin-like"/>
</dbReference>
<dbReference type="InterPro" id="IPR036852">
    <property type="entry name" value="Peptidase_S8/S53_dom_sf"/>
</dbReference>
<evidence type="ECO:0000256" key="5">
    <source>
        <dbReference type="ARBA" id="ARBA00022692"/>
    </source>
</evidence>
<keyword evidence="6 10" id="KW-0378">Hydrolase</keyword>
<evidence type="ECO:0000256" key="1">
    <source>
        <dbReference type="ARBA" id="ARBA00004162"/>
    </source>
</evidence>
<dbReference type="Proteomes" id="UP001500979">
    <property type="component" value="Unassembled WGS sequence"/>
</dbReference>
<evidence type="ECO:0000256" key="14">
    <source>
        <dbReference type="SAM" id="SignalP"/>
    </source>
</evidence>
<keyword evidence="5 13" id="KW-0812">Transmembrane</keyword>
<feature type="active site" description="Charge relay system" evidence="10">
    <location>
        <position position="103"/>
    </location>
</feature>
<name>A0ABN3VK91_9PSEU</name>
<dbReference type="PANTHER" id="PTHR43806">
    <property type="entry name" value="PEPTIDASE S8"/>
    <property type="match status" value="1"/>
</dbReference>
<dbReference type="PROSITE" id="PS51892">
    <property type="entry name" value="SUBTILASE"/>
    <property type="match status" value="1"/>
</dbReference>
<dbReference type="PRINTS" id="PR00723">
    <property type="entry name" value="SUBTILISIN"/>
</dbReference>
<comment type="similarity">
    <text evidence="2 10 11">Belongs to the peptidase S8 family.</text>
</comment>
<evidence type="ECO:0000256" key="9">
    <source>
        <dbReference type="ARBA" id="ARBA00023136"/>
    </source>
</evidence>
<proteinExistence type="inferred from homology"/>
<dbReference type="InterPro" id="IPR022398">
    <property type="entry name" value="Peptidase_S8_His-AS"/>
</dbReference>
<dbReference type="PROSITE" id="PS00137">
    <property type="entry name" value="SUBTILASE_HIS"/>
    <property type="match status" value="1"/>
</dbReference>
<dbReference type="EMBL" id="BAAAUX010000020">
    <property type="protein sequence ID" value="GAA2809237.1"/>
    <property type="molecule type" value="Genomic_DNA"/>
</dbReference>
<dbReference type="InterPro" id="IPR023827">
    <property type="entry name" value="Peptidase_S8_Asp-AS"/>
</dbReference>
<feature type="active site" description="Charge relay system" evidence="10">
    <location>
        <position position="333"/>
    </location>
</feature>
<dbReference type="RefSeq" id="WP_344683767.1">
    <property type="nucleotide sequence ID" value="NZ_BAAAUX010000020.1"/>
</dbReference>
<feature type="region of interest" description="Disordered" evidence="12">
    <location>
        <begin position="48"/>
        <end position="75"/>
    </location>
</feature>
<dbReference type="InterPro" id="IPR000209">
    <property type="entry name" value="Peptidase_S8/S53_dom"/>
</dbReference>
<sequence>MRSSSTRLRRALAFSAVVGIAVLGPAMPAATAQDFVPPPLRPTSVPGGALGPLGGYEQTQGCMQGNPGGGTIQEKPWSQLTLGFEEAHEQGLRGANQTVGVIDTGVNPHPRLRLNGGGGSSVPQGGANTDCDGHGTIVAGIIAAREDPNTGFVGVAPDATIMSIRQSSKLWQNKAEKKTIGDTQTMAQAIQHAADSNVSVINISQSSCQAISAASNPNDPYNNMLHQAVKNAYDKGIVVVAAAGNAQDACQKNPSGSPTTAVLPAWFDDYVLTVGSVGQQGQPSEFTVPGPWVDVAAPGENLISLDPGKGGDGLASQIAAGANGQMQPIQGTSFAAPYVSGLAVLIKEKFAQEGKPTNNSEAAKEVMERIETTALHPGGNNNRNDIVGYGMVDFMAALSDVVPAEYGKEPKPAGAVRLDADVIPQKDWPALMVAVGGALGGVAAVLFTAFLVNAVRNVRARQAEARGRE</sequence>
<keyword evidence="3" id="KW-1003">Cell membrane</keyword>
<comment type="caution">
    <text evidence="16">The sequence shown here is derived from an EMBL/GenBank/DDBJ whole genome shotgun (WGS) entry which is preliminary data.</text>
</comment>
<keyword evidence="4 10" id="KW-0645">Protease</keyword>
<dbReference type="SUPFAM" id="SSF52743">
    <property type="entry name" value="Subtilisin-like"/>
    <property type="match status" value="1"/>
</dbReference>
<evidence type="ECO:0000256" key="6">
    <source>
        <dbReference type="ARBA" id="ARBA00022801"/>
    </source>
</evidence>
<keyword evidence="7 10" id="KW-0720">Serine protease</keyword>
<evidence type="ECO:0000256" key="2">
    <source>
        <dbReference type="ARBA" id="ARBA00011073"/>
    </source>
</evidence>
<gene>
    <name evidence="16" type="primary">mycP4</name>
    <name evidence="16" type="ORF">GCM10010470_50600</name>
</gene>
<keyword evidence="8 13" id="KW-1133">Transmembrane helix</keyword>
<accession>A0ABN3VK91</accession>
<feature type="domain" description="Peptidase S8/S53" evidence="15">
    <location>
        <begin position="94"/>
        <end position="390"/>
    </location>
</feature>
<evidence type="ECO:0000256" key="7">
    <source>
        <dbReference type="ARBA" id="ARBA00022825"/>
    </source>
</evidence>
<feature type="signal peptide" evidence="14">
    <location>
        <begin position="1"/>
        <end position="32"/>
    </location>
</feature>
<evidence type="ECO:0000256" key="3">
    <source>
        <dbReference type="ARBA" id="ARBA00022475"/>
    </source>
</evidence>
<feature type="transmembrane region" description="Helical" evidence="13">
    <location>
        <begin position="428"/>
        <end position="452"/>
    </location>
</feature>
<feature type="chain" id="PRO_5046451265" evidence="14">
    <location>
        <begin position="33"/>
        <end position="469"/>
    </location>
</feature>
<dbReference type="GO" id="GO:0006508">
    <property type="term" value="P:proteolysis"/>
    <property type="evidence" value="ECO:0007669"/>
    <property type="project" value="UniProtKB-KW"/>
</dbReference>
<protein>
    <submittedName>
        <fullName evidence="16">Type VII secretion system ESX-4 serine protease mycosin MycP4</fullName>
    </submittedName>
</protein>
<dbReference type="InterPro" id="IPR015500">
    <property type="entry name" value="Peptidase_S8_subtilisin-rel"/>
</dbReference>
<evidence type="ECO:0000256" key="8">
    <source>
        <dbReference type="ARBA" id="ARBA00022989"/>
    </source>
</evidence>
<dbReference type="NCBIfam" id="TIGR03921">
    <property type="entry name" value="T7SS_mycosin"/>
    <property type="match status" value="1"/>
</dbReference>
<keyword evidence="17" id="KW-1185">Reference proteome</keyword>
<evidence type="ECO:0000259" key="15">
    <source>
        <dbReference type="Pfam" id="PF00082"/>
    </source>
</evidence>
<dbReference type="PROSITE" id="PS00138">
    <property type="entry name" value="SUBTILASE_SER"/>
    <property type="match status" value="1"/>
</dbReference>
<evidence type="ECO:0000256" key="11">
    <source>
        <dbReference type="RuleBase" id="RU003355"/>
    </source>
</evidence>
<dbReference type="Gene3D" id="3.40.50.200">
    <property type="entry name" value="Peptidase S8/S53 domain"/>
    <property type="match status" value="1"/>
</dbReference>
<reference evidence="16 17" key="1">
    <citation type="journal article" date="2019" name="Int. J. Syst. Evol. Microbiol.">
        <title>The Global Catalogue of Microorganisms (GCM) 10K type strain sequencing project: providing services to taxonomists for standard genome sequencing and annotation.</title>
        <authorList>
            <consortium name="The Broad Institute Genomics Platform"/>
            <consortium name="The Broad Institute Genome Sequencing Center for Infectious Disease"/>
            <person name="Wu L."/>
            <person name="Ma J."/>
        </authorList>
    </citation>
    <scope>NUCLEOTIDE SEQUENCE [LARGE SCALE GENOMIC DNA]</scope>
    <source>
        <strain evidence="16 17">JCM 9383</strain>
    </source>
</reference>
<organism evidence="16 17">
    <name type="scientific">Saccharopolyspora taberi</name>
    <dbReference type="NCBI Taxonomy" id="60895"/>
    <lineage>
        <taxon>Bacteria</taxon>
        <taxon>Bacillati</taxon>
        <taxon>Actinomycetota</taxon>
        <taxon>Actinomycetes</taxon>
        <taxon>Pseudonocardiales</taxon>
        <taxon>Pseudonocardiaceae</taxon>
        <taxon>Saccharopolyspora</taxon>
    </lineage>
</organism>
<dbReference type="Pfam" id="PF00082">
    <property type="entry name" value="Peptidase_S8"/>
    <property type="match status" value="1"/>
</dbReference>
<keyword evidence="9 13" id="KW-0472">Membrane</keyword>
<evidence type="ECO:0000313" key="16">
    <source>
        <dbReference type="EMBL" id="GAA2809237.1"/>
    </source>
</evidence>
<dbReference type="InterPro" id="IPR023834">
    <property type="entry name" value="T7SS_pept_S8A_mycosin"/>
</dbReference>
<dbReference type="InterPro" id="IPR023828">
    <property type="entry name" value="Peptidase_S8_Ser-AS"/>
</dbReference>
<feature type="region of interest" description="Disordered" evidence="12">
    <location>
        <begin position="106"/>
        <end position="128"/>
    </location>
</feature>
<evidence type="ECO:0000256" key="10">
    <source>
        <dbReference type="PROSITE-ProRule" id="PRU01240"/>
    </source>
</evidence>
<evidence type="ECO:0000256" key="13">
    <source>
        <dbReference type="SAM" id="Phobius"/>
    </source>
</evidence>
<evidence type="ECO:0000256" key="12">
    <source>
        <dbReference type="SAM" id="MobiDB-lite"/>
    </source>
</evidence>
<evidence type="ECO:0000313" key="17">
    <source>
        <dbReference type="Proteomes" id="UP001500979"/>
    </source>
</evidence>
<keyword evidence="14" id="KW-0732">Signal</keyword>
<comment type="subcellular location">
    <subcellularLocation>
        <location evidence="1">Cell membrane</location>
        <topology evidence="1">Single-pass membrane protein</topology>
    </subcellularLocation>
</comment>